<evidence type="ECO:0000313" key="3">
    <source>
        <dbReference type="Proteomes" id="UP001187221"/>
    </source>
</evidence>
<gene>
    <name evidence="2" type="ORF">NUTIK01_06060</name>
</gene>
<dbReference type="InterPro" id="IPR001387">
    <property type="entry name" value="Cro/C1-type_HTH"/>
</dbReference>
<dbReference type="EMBL" id="BTFW01000001">
    <property type="protein sequence ID" value="GMM59829.1"/>
    <property type="molecule type" value="Genomic_DNA"/>
</dbReference>
<evidence type="ECO:0000313" key="2">
    <source>
        <dbReference type="EMBL" id="GMM59829.1"/>
    </source>
</evidence>
<evidence type="ECO:0008006" key="4">
    <source>
        <dbReference type="Google" id="ProtNLM"/>
    </source>
</evidence>
<proteinExistence type="predicted"/>
<dbReference type="Proteomes" id="UP001187221">
    <property type="component" value="Unassembled WGS sequence"/>
</dbReference>
<comment type="caution">
    <text evidence="2">The sequence shown here is derived from an EMBL/GenBank/DDBJ whole genome shotgun (WGS) entry which is preliminary data.</text>
</comment>
<keyword evidence="3" id="KW-1185">Reference proteome</keyword>
<protein>
    <recommendedName>
        <fullName evidence="4">HTH cro/C1-type domain-containing protein</fullName>
    </recommendedName>
</protein>
<reference evidence="2 3" key="1">
    <citation type="submission" date="2023-06" db="EMBL/GenBank/DDBJ databases">
        <title>Draft genome sequence of Novosphingobium sp. strain IK01.</title>
        <authorList>
            <person name="Hatamoto M."/>
            <person name="Ikarashi T."/>
            <person name="Yamaguchi T."/>
        </authorList>
    </citation>
    <scope>NUCLEOTIDE SEQUENCE [LARGE SCALE GENOMIC DNA]</scope>
    <source>
        <strain evidence="2 3">IK01</strain>
    </source>
</reference>
<evidence type="ECO:0000256" key="1">
    <source>
        <dbReference type="SAM" id="MobiDB-lite"/>
    </source>
</evidence>
<feature type="region of interest" description="Disordered" evidence="1">
    <location>
        <begin position="159"/>
        <end position="183"/>
    </location>
</feature>
<name>A0ABQ6P3J5_9SPHN</name>
<dbReference type="CDD" id="cd00093">
    <property type="entry name" value="HTH_XRE"/>
    <property type="match status" value="1"/>
</dbReference>
<organism evidence="2 3">
    <name type="scientific">Novosphingobium pituita</name>
    <dbReference type="NCBI Taxonomy" id="3056842"/>
    <lineage>
        <taxon>Bacteria</taxon>
        <taxon>Pseudomonadati</taxon>
        <taxon>Pseudomonadota</taxon>
        <taxon>Alphaproteobacteria</taxon>
        <taxon>Sphingomonadales</taxon>
        <taxon>Sphingomonadaceae</taxon>
        <taxon>Novosphingobium</taxon>
    </lineage>
</organism>
<sequence>MYARGMSSVAPLLKQLRLTAVPSISLRKTAEKLGVGPSTYAVYENANLYKKPHLPIDLARKLAAIFADHGIEPAEVMKLAGLVGEEVAPEAAAVEAARPTIQYVPLQVALPSEGALRDMFHSLLALVPEGASRAEIAEILARWLPTGFAGIGPYLPDPSANAPTVPEFRPPAAPANDHASPQA</sequence>
<accession>A0ABQ6P3J5</accession>